<dbReference type="RefSeq" id="WP_117899954.1">
    <property type="nucleotide sequence ID" value="NZ_QSHQ01000079.1"/>
</dbReference>
<evidence type="ECO:0000313" key="2">
    <source>
        <dbReference type="Proteomes" id="UP000285305"/>
    </source>
</evidence>
<dbReference type="AlphaFoldDB" id="A0A413ZHA7"/>
<reference evidence="1 2" key="1">
    <citation type="submission" date="2018-08" db="EMBL/GenBank/DDBJ databases">
        <title>A genome reference for cultivated species of the human gut microbiota.</title>
        <authorList>
            <person name="Zou Y."/>
            <person name="Xue W."/>
            <person name="Luo G."/>
        </authorList>
    </citation>
    <scope>NUCLEOTIDE SEQUENCE [LARGE SCALE GENOMIC DNA]</scope>
    <source>
        <strain evidence="1 2">AM36-9BH</strain>
    </source>
</reference>
<dbReference type="InterPro" id="IPR036515">
    <property type="entry name" value="Transposase_17_sf"/>
</dbReference>
<dbReference type="Proteomes" id="UP000285305">
    <property type="component" value="Unassembled WGS sequence"/>
</dbReference>
<gene>
    <name evidence="1" type="ORF">DW853_18325</name>
</gene>
<dbReference type="Gene3D" id="3.30.70.1290">
    <property type="entry name" value="Transposase IS200-like"/>
    <property type="match status" value="1"/>
</dbReference>
<dbReference type="GO" id="GO:0006313">
    <property type="term" value="P:DNA transposition"/>
    <property type="evidence" value="ECO:0007669"/>
    <property type="project" value="InterPro"/>
</dbReference>
<dbReference type="InterPro" id="IPR036770">
    <property type="entry name" value="Ankyrin_rpt-contain_sf"/>
</dbReference>
<protein>
    <submittedName>
        <fullName evidence="1">Ankyrin repeat domain-containing protein</fullName>
    </submittedName>
</protein>
<evidence type="ECO:0000313" key="1">
    <source>
        <dbReference type="EMBL" id="RHC23008.1"/>
    </source>
</evidence>
<dbReference type="PANTHER" id="PTHR36966">
    <property type="entry name" value="REP-ASSOCIATED TYROSINE TRANSPOSASE"/>
    <property type="match status" value="1"/>
</dbReference>
<dbReference type="PANTHER" id="PTHR36966:SF1">
    <property type="entry name" value="REP-ASSOCIATED TYROSINE TRANSPOSASE"/>
    <property type="match status" value="1"/>
</dbReference>
<comment type="caution">
    <text evidence="1">The sequence shown here is derived from an EMBL/GenBank/DDBJ whole genome shotgun (WGS) entry which is preliminary data.</text>
</comment>
<dbReference type="Gene3D" id="1.25.40.20">
    <property type="entry name" value="Ankyrin repeat-containing domain"/>
    <property type="match status" value="1"/>
</dbReference>
<proteinExistence type="predicted"/>
<dbReference type="EMBL" id="QSHQ01000079">
    <property type="protein sequence ID" value="RHC23008.1"/>
    <property type="molecule type" value="Genomic_DNA"/>
</dbReference>
<sequence>MDAKELKKLQQYIGHCSNLNEQIKQIEAVNSVSPLTSEEWHKLYFPACGNCDIALFKWLQKSGAKINYDAASLLKWTVSRQQYGQEAIMKQVEIIKLIIEELSEDKAQIMGQALLTACGFNCIDCAFLLIKSGADISVVNEGLSPLEMAHIYGERFSDYTLYLSLLPLFENGTPLKEAPEVNSVGLCGYLFSSGKCHCITIHTYKKQPILFNEETDNAVLQKLMKGLKHCFAPLNYDNKLDCFSVMPDKIQFVIASPAHLPEHDWLEENVFNLKKIVTTFKTNVTQIIKSYLQKDIQKIWAVGFEDKVLYTEKEYIECVNALKSNAVTINKTGCFVVWQ</sequence>
<accession>A0A413ZHA7</accession>
<name>A0A413ZHA7_BACSE</name>
<dbReference type="InterPro" id="IPR052715">
    <property type="entry name" value="RAYT_transposase"/>
</dbReference>
<dbReference type="GO" id="GO:0043565">
    <property type="term" value="F:sequence-specific DNA binding"/>
    <property type="evidence" value="ECO:0007669"/>
    <property type="project" value="TreeGrafter"/>
</dbReference>
<dbReference type="SUPFAM" id="SSF48403">
    <property type="entry name" value="Ankyrin repeat"/>
    <property type="match status" value="1"/>
</dbReference>
<organism evidence="1 2">
    <name type="scientific">Bacteroides stercoris</name>
    <dbReference type="NCBI Taxonomy" id="46506"/>
    <lineage>
        <taxon>Bacteria</taxon>
        <taxon>Pseudomonadati</taxon>
        <taxon>Bacteroidota</taxon>
        <taxon>Bacteroidia</taxon>
        <taxon>Bacteroidales</taxon>
        <taxon>Bacteroidaceae</taxon>
        <taxon>Bacteroides</taxon>
    </lineage>
</organism>
<dbReference type="GO" id="GO:0004803">
    <property type="term" value="F:transposase activity"/>
    <property type="evidence" value="ECO:0007669"/>
    <property type="project" value="InterPro"/>
</dbReference>